<proteinExistence type="predicted"/>
<comment type="caution">
    <text evidence="2">The sequence shown here is derived from an EMBL/GenBank/DDBJ whole genome shotgun (WGS) entry which is preliminary data.</text>
</comment>
<gene>
    <name evidence="2" type="ORF">PLXY2_LOCUS11722</name>
</gene>
<keyword evidence="3" id="KW-1185">Reference proteome</keyword>
<dbReference type="Proteomes" id="UP000653454">
    <property type="component" value="Unassembled WGS sequence"/>
</dbReference>
<sequence length="39" mass="4285">MMLTIHTEVDSEEKLVLIRPGKHDAQTSGDEDSDADGDQ</sequence>
<feature type="compositionally biased region" description="Acidic residues" evidence="1">
    <location>
        <begin position="29"/>
        <end position="39"/>
    </location>
</feature>
<name>A0A8S4FY51_PLUXY</name>
<evidence type="ECO:0000256" key="1">
    <source>
        <dbReference type="SAM" id="MobiDB-lite"/>
    </source>
</evidence>
<organism evidence="2 3">
    <name type="scientific">Plutella xylostella</name>
    <name type="common">Diamondback moth</name>
    <name type="synonym">Plutella maculipennis</name>
    <dbReference type="NCBI Taxonomy" id="51655"/>
    <lineage>
        <taxon>Eukaryota</taxon>
        <taxon>Metazoa</taxon>
        <taxon>Ecdysozoa</taxon>
        <taxon>Arthropoda</taxon>
        <taxon>Hexapoda</taxon>
        <taxon>Insecta</taxon>
        <taxon>Pterygota</taxon>
        <taxon>Neoptera</taxon>
        <taxon>Endopterygota</taxon>
        <taxon>Lepidoptera</taxon>
        <taxon>Glossata</taxon>
        <taxon>Ditrysia</taxon>
        <taxon>Yponomeutoidea</taxon>
        <taxon>Plutellidae</taxon>
        <taxon>Plutella</taxon>
    </lineage>
</organism>
<dbReference type="AlphaFoldDB" id="A0A8S4FY51"/>
<evidence type="ECO:0000313" key="2">
    <source>
        <dbReference type="EMBL" id="CAG9133485.1"/>
    </source>
</evidence>
<dbReference type="EMBL" id="CAJHNJ030000062">
    <property type="protein sequence ID" value="CAG9133485.1"/>
    <property type="molecule type" value="Genomic_DNA"/>
</dbReference>
<protein>
    <submittedName>
        <fullName evidence="2">(diamondback moth) hypothetical protein</fullName>
    </submittedName>
</protein>
<accession>A0A8S4FY51</accession>
<evidence type="ECO:0000313" key="3">
    <source>
        <dbReference type="Proteomes" id="UP000653454"/>
    </source>
</evidence>
<feature type="region of interest" description="Disordered" evidence="1">
    <location>
        <begin position="18"/>
        <end position="39"/>
    </location>
</feature>
<reference evidence="2" key="1">
    <citation type="submission" date="2020-11" db="EMBL/GenBank/DDBJ databases">
        <authorList>
            <person name="Whiteford S."/>
        </authorList>
    </citation>
    <scope>NUCLEOTIDE SEQUENCE</scope>
</reference>